<accession>A0A0S6UCG8</accession>
<gene>
    <name evidence="2" type="ORF">MTY_0407</name>
</gene>
<reference evidence="2" key="1">
    <citation type="journal article" date="2014" name="Gene">
        <title>Genome-guided analysis of transformation efficiency and carbon dioxide assimilation by Moorella thermoacetica Y72.</title>
        <authorList>
            <person name="Tsukahara K."/>
            <person name="Kita A."/>
            <person name="Nakashimada Y."/>
            <person name="Hoshino T."/>
            <person name="Murakami K."/>
        </authorList>
    </citation>
    <scope>NUCLEOTIDE SEQUENCE [LARGE SCALE GENOMIC DNA]</scope>
    <source>
        <strain evidence="2">Y72</strain>
    </source>
</reference>
<dbReference type="Proteomes" id="UP000063718">
    <property type="component" value="Unassembled WGS sequence"/>
</dbReference>
<dbReference type="AlphaFoldDB" id="A0A0S6UCG8"/>
<sequence length="221" mass="25099">MDILSDEFKQSFSIIPPESGVYGMVTVVSVLILALLAGVFLWYWRRKGNSPVAKPLPAEAPPARDLPAKYGKDEIVLMVKDPYWLYAYWELSDAKKEELRRQFGPAAWENSRPLLRVYDLTDHPYDFLRAPFFEIAITDLADNWYIHTGKPCSTFCVDLGRLIPNYGFITLVRSNIVTTPADKPSSVIDPLWPPIEACWTAVERYEKGTGPSSLQLVKTQK</sequence>
<keyword evidence="1" id="KW-0472">Membrane</keyword>
<proteinExistence type="predicted"/>
<evidence type="ECO:0000256" key="1">
    <source>
        <dbReference type="SAM" id="Phobius"/>
    </source>
</evidence>
<keyword evidence="1" id="KW-1133">Transmembrane helix</keyword>
<dbReference type="InterPro" id="IPR032585">
    <property type="entry name" value="DUF4912"/>
</dbReference>
<feature type="transmembrane region" description="Helical" evidence="1">
    <location>
        <begin position="20"/>
        <end position="44"/>
    </location>
</feature>
<dbReference type="EMBL" id="DF238840">
    <property type="protein sequence ID" value="GAF25078.1"/>
    <property type="molecule type" value="Genomic_DNA"/>
</dbReference>
<evidence type="ECO:0000313" key="2">
    <source>
        <dbReference type="EMBL" id="GAF25078.1"/>
    </source>
</evidence>
<organism evidence="2">
    <name type="scientific">Moorella thermoacetica Y72</name>
    <dbReference type="NCBI Taxonomy" id="1325331"/>
    <lineage>
        <taxon>Bacteria</taxon>
        <taxon>Bacillati</taxon>
        <taxon>Bacillota</taxon>
        <taxon>Clostridia</taxon>
        <taxon>Neomoorellales</taxon>
        <taxon>Neomoorellaceae</taxon>
        <taxon>Neomoorella</taxon>
    </lineage>
</organism>
<protein>
    <submittedName>
        <fullName evidence="2">Uncharacterized protein conserved in bacteria</fullName>
    </submittedName>
</protein>
<keyword evidence="1" id="KW-0812">Transmembrane</keyword>
<name>A0A0S6UCG8_NEOTH</name>
<dbReference type="Pfam" id="PF16258">
    <property type="entry name" value="DUF4912"/>
    <property type="match status" value="1"/>
</dbReference>